<feature type="transmembrane region" description="Helical" evidence="7">
    <location>
        <begin position="75"/>
        <end position="94"/>
    </location>
</feature>
<dbReference type="EMBL" id="ASWJ01000009">
    <property type="protein sequence ID" value="EOW80443.1"/>
    <property type="molecule type" value="Genomic_DNA"/>
</dbReference>
<dbReference type="Pfam" id="PF07690">
    <property type="entry name" value="MFS_1"/>
    <property type="match status" value="1"/>
</dbReference>
<evidence type="ECO:0000256" key="7">
    <source>
        <dbReference type="SAM" id="Phobius"/>
    </source>
</evidence>
<dbReference type="PATRIC" id="fig|1121865.3.peg.1495"/>
<dbReference type="GO" id="GO:0022857">
    <property type="term" value="F:transmembrane transporter activity"/>
    <property type="evidence" value="ECO:0007669"/>
    <property type="project" value="InterPro"/>
</dbReference>
<dbReference type="SUPFAM" id="SSF103473">
    <property type="entry name" value="MFS general substrate transporter"/>
    <property type="match status" value="1"/>
</dbReference>
<dbReference type="STRING" id="1121865.OMW_01531"/>
<feature type="transmembrane region" description="Helical" evidence="7">
    <location>
        <begin position="165"/>
        <end position="185"/>
    </location>
</feature>
<dbReference type="PANTHER" id="PTHR23517">
    <property type="entry name" value="RESISTANCE PROTEIN MDTM, PUTATIVE-RELATED-RELATED"/>
    <property type="match status" value="1"/>
</dbReference>
<feature type="transmembrane region" description="Helical" evidence="7">
    <location>
        <begin position="366"/>
        <end position="387"/>
    </location>
</feature>
<dbReference type="eggNOG" id="COG2807">
    <property type="taxonomic scope" value="Bacteria"/>
</dbReference>
<feature type="domain" description="Major facilitator superfamily (MFS) profile" evidence="8">
    <location>
        <begin position="1"/>
        <end position="391"/>
    </location>
</feature>
<evidence type="ECO:0000313" key="9">
    <source>
        <dbReference type="EMBL" id="EOW80443.1"/>
    </source>
</evidence>
<feature type="transmembrane region" description="Helical" evidence="7">
    <location>
        <begin position="246"/>
        <end position="268"/>
    </location>
</feature>
<protein>
    <recommendedName>
        <fullName evidence="8">Major facilitator superfamily (MFS) profile domain-containing protein</fullName>
    </recommendedName>
</protein>
<sequence length="398" mass="43520">MKPIENRLIFKISLLSISLFLMMAPQISSALPLMYQAFPGVNQSSVEMLSTIPNFGIIAGLVISPILIRLIKQKHTVLVGLMVTLLAGTAPLYLTSYLPILFSRFLLGVGIGLFNSLAVSLLPKFYKDSEEQLATMLGFQNVMGAIGAAISSFLVGYLVTISWHAAFAIYLLVIPAFILFYVFIPNDSATQIKHSISKGHASATRLNAKVILIAALMFIIFTFYMPMAYKLPVLITQEGLGTLPQAAFLAGISSLLGIPLGASFGYFFKKLHDKIFPIGFGLVAIGFFVLFSAVHLVMVFIAMVIIGFGFGLGVPYMYNWLAWAAPEKAMNLATTLVLVMVNIGCFISPYLLNWLTAIFGQNTPRMTMLVSTVAFGVISIYALFHYINVHRLAGVRKS</sequence>
<evidence type="ECO:0000256" key="2">
    <source>
        <dbReference type="ARBA" id="ARBA00022448"/>
    </source>
</evidence>
<feature type="transmembrane region" description="Helical" evidence="7">
    <location>
        <begin position="300"/>
        <end position="318"/>
    </location>
</feature>
<dbReference type="InterPro" id="IPR020846">
    <property type="entry name" value="MFS_dom"/>
</dbReference>
<comment type="caution">
    <text evidence="9">The sequence shown here is derived from an EMBL/GenBank/DDBJ whole genome shotgun (WGS) entry which is preliminary data.</text>
</comment>
<evidence type="ECO:0000313" key="10">
    <source>
        <dbReference type="Proteomes" id="UP000014113"/>
    </source>
</evidence>
<feature type="transmembrane region" description="Helical" evidence="7">
    <location>
        <begin position="330"/>
        <end position="351"/>
    </location>
</feature>
<evidence type="ECO:0000256" key="6">
    <source>
        <dbReference type="ARBA" id="ARBA00023136"/>
    </source>
</evidence>
<dbReference type="Gene3D" id="1.20.1250.20">
    <property type="entry name" value="MFS general substrate transporter like domains"/>
    <property type="match status" value="1"/>
</dbReference>
<keyword evidence="10" id="KW-1185">Reference proteome</keyword>
<evidence type="ECO:0000259" key="8">
    <source>
        <dbReference type="PROSITE" id="PS50850"/>
    </source>
</evidence>
<dbReference type="InterPro" id="IPR011701">
    <property type="entry name" value="MFS"/>
</dbReference>
<comment type="subcellular location">
    <subcellularLocation>
        <location evidence="1">Cell membrane</location>
        <topology evidence="1">Multi-pass membrane protein</topology>
    </subcellularLocation>
</comment>
<dbReference type="GO" id="GO:0005886">
    <property type="term" value="C:plasma membrane"/>
    <property type="evidence" value="ECO:0007669"/>
    <property type="project" value="UniProtKB-SubCell"/>
</dbReference>
<keyword evidence="4 7" id="KW-0812">Transmembrane</keyword>
<feature type="transmembrane region" description="Helical" evidence="7">
    <location>
        <begin position="275"/>
        <end position="294"/>
    </location>
</feature>
<dbReference type="RefSeq" id="WP_016183668.1">
    <property type="nucleotide sequence ID" value="NZ_JXKI01000013.1"/>
</dbReference>
<organism evidence="9 10">
    <name type="scientific">Enterococcus columbae DSM 7374 = ATCC 51263</name>
    <dbReference type="NCBI Taxonomy" id="1121865"/>
    <lineage>
        <taxon>Bacteria</taxon>
        <taxon>Bacillati</taxon>
        <taxon>Bacillota</taxon>
        <taxon>Bacilli</taxon>
        <taxon>Lactobacillales</taxon>
        <taxon>Enterococcaceae</taxon>
        <taxon>Enterococcus</taxon>
    </lineage>
</organism>
<dbReference type="PROSITE" id="PS50850">
    <property type="entry name" value="MFS"/>
    <property type="match status" value="1"/>
</dbReference>
<feature type="transmembrane region" description="Helical" evidence="7">
    <location>
        <begin position="134"/>
        <end position="159"/>
    </location>
</feature>
<evidence type="ECO:0000256" key="5">
    <source>
        <dbReference type="ARBA" id="ARBA00022989"/>
    </source>
</evidence>
<keyword evidence="6 7" id="KW-0472">Membrane</keyword>
<dbReference type="InterPro" id="IPR036259">
    <property type="entry name" value="MFS_trans_sf"/>
</dbReference>
<proteinExistence type="predicted"/>
<evidence type="ECO:0000256" key="4">
    <source>
        <dbReference type="ARBA" id="ARBA00022692"/>
    </source>
</evidence>
<keyword evidence="5 7" id="KW-1133">Transmembrane helix</keyword>
<dbReference type="Proteomes" id="UP000014113">
    <property type="component" value="Unassembled WGS sequence"/>
</dbReference>
<gene>
    <name evidence="9" type="ORF">I568_02146</name>
</gene>
<evidence type="ECO:0000256" key="1">
    <source>
        <dbReference type="ARBA" id="ARBA00004651"/>
    </source>
</evidence>
<name>S1N4B7_9ENTE</name>
<keyword evidence="3" id="KW-1003">Cell membrane</keyword>
<feature type="transmembrane region" description="Helical" evidence="7">
    <location>
        <begin position="46"/>
        <end position="68"/>
    </location>
</feature>
<reference evidence="9 10" key="1">
    <citation type="submission" date="2013-03" db="EMBL/GenBank/DDBJ databases">
        <title>The Genome Sequence of Enterococcus columbae ATCC_51263 (PacBio/Illumina hybrid assembly).</title>
        <authorList>
            <consortium name="The Broad Institute Genomics Platform"/>
            <consortium name="The Broad Institute Genome Sequencing Center for Infectious Disease"/>
            <person name="Earl A."/>
            <person name="Russ C."/>
            <person name="Gilmore M."/>
            <person name="Surin D."/>
            <person name="Walker B."/>
            <person name="Young S."/>
            <person name="Zeng Q."/>
            <person name="Gargeya S."/>
            <person name="Fitzgerald M."/>
            <person name="Haas B."/>
            <person name="Abouelleil A."/>
            <person name="Allen A.W."/>
            <person name="Alvarado L."/>
            <person name="Arachchi H.M."/>
            <person name="Berlin A.M."/>
            <person name="Chapman S.B."/>
            <person name="Gainer-Dewar J."/>
            <person name="Goldberg J."/>
            <person name="Griggs A."/>
            <person name="Gujja S."/>
            <person name="Hansen M."/>
            <person name="Howarth C."/>
            <person name="Imamovic A."/>
            <person name="Ireland A."/>
            <person name="Larimer J."/>
            <person name="McCowan C."/>
            <person name="Murphy C."/>
            <person name="Pearson M."/>
            <person name="Poon T.W."/>
            <person name="Priest M."/>
            <person name="Roberts A."/>
            <person name="Saif S."/>
            <person name="Shea T."/>
            <person name="Sisk P."/>
            <person name="Sykes S."/>
            <person name="Wortman J."/>
            <person name="Nusbaum C."/>
            <person name="Birren B."/>
        </authorList>
    </citation>
    <scope>NUCLEOTIDE SEQUENCE [LARGE SCALE GENOMIC DNA]</scope>
    <source>
        <strain evidence="9 10">ATCC 51263</strain>
    </source>
</reference>
<feature type="transmembrane region" description="Helical" evidence="7">
    <location>
        <begin position="100"/>
        <end position="122"/>
    </location>
</feature>
<dbReference type="InterPro" id="IPR050171">
    <property type="entry name" value="MFS_Transporters"/>
</dbReference>
<dbReference type="AlphaFoldDB" id="S1N4B7"/>
<accession>S1N4B7</accession>
<dbReference type="OrthoDB" id="1650550at2"/>
<keyword evidence="2" id="KW-0813">Transport</keyword>
<feature type="transmembrane region" description="Helical" evidence="7">
    <location>
        <begin position="206"/>
        <end position="226"/>
    </location>
</feature>
<evidence type="ECO:0000256" key="3">
    <source>
        <dbReference type="ARBA" id="ARBA00022475"/>
    </source>
</evidence>